<gene>
    <name evidence="1" type="ORF">BS47DRAFT_458511</name>
</gene>
<evidence type="ECO:0000313" key="2">
    <source>
        <dbReference type="Proteomes" id="UP000886523"/>
    </source>
</evidence>
<comment type="caution">
    <text evidence="1">The sequence shown here is derived from an EMBL/GenBank/DDBJ whole genome shotgun (WGS) entry which is preliminary data.</text>
</comment>
<dbReference type="AlphaFoldDB" id="A0A9P6DQ03"/>
<accession>A0A9P6DQ03</accession>
<dbReference type="EMBL" id="MU129122">
    <property type="protein sequence ID" value="KAF9506140.1"/>
    <property type="molecule type" value="Genomic_DNA"/>
</dbReference>
<proteinExistence type="predicted"/>
<name>A0A9P6DQ03_9AGAM</name>
<protein>
    <submittedName>
        <fullName evidence="1">Uncharacterized protein</fullName>
    </submittedName>
</protein>
<organism evidence="1 2">
    <name type="scientific">Hydnum rufescens UP504</name>
    <dbReference type="NCBI Taxonomy" id="1448309"/>
    <lineage>
        <taxon>Eukaryota</taxon>
        <taxon>Fungi</taxon>
        <taxon>Dikarya</taxon>
        <taxon>Basidiomycota</taxon>
        <taxon>Agaricomycotina</taxon>
        <taxon>Agaricomycetes</taxon>
        <taxon>Cantharellales</taxon>
        <taxon>Hydnaceae</taxon>
        <taxon>Hydnum</taxon>
    </lineage>
</organism>
<dbReference type="Proteomes" id="UP000886523">
    <property type="component" value="Unassembled WGS sequence"/>
</dbReference>
<evidence type="ECO:0000313" key="1">
    <source>
        <dbReference type="EMBL" id="KAF9506140.1"/>
    </source>
</evidence>
<sequence length="74" mass="8460">MFITFICDPFPSPRFSSGLTESFNRGIAFYSPDDVMSNEPAQWRMKTTRDKSYSQAPSHPGRPLFSLIQVVRTI</sequence>
<keyword evidence="2" id="KW-1185">Reference proteome</keyword>
<reference evidence="1" key="1">
    <citation type="journal article" date="2020" name="Nat. Commun.">
        <title>Large-scale genome sequencing of mycorrhizal fungi provides insights into the early evolution of symbiotic traits.</title>
        <authorList>
            <person name="Miyauchi S."/>
            <person name="Kiss E."/>
            <person name="Kuo A."/>
            <person name="Drula E."/>
            <person name="Kohler A."/>
            <person name="Sanchez-Garcia M."/>
            <person name="Morin E."/>
            <person name="Andreopoulos B."/>
            <person name="Barry K.W."/>
            <person name="Bonito G."/>
            <person name="Buee M."/>
            <person name="Carver A."/>
            <person name="Chen C."/>
            <person name="Cichocki N."/>
            <person name="Clum A."/>
            <person name="Culley D."/>
            <person name="Crous P.W."/>
            <person name="Fauchery L."/>
            <person name="Girlanda M."/>
            <person name="Hayes R.D."/>
            <person name="Keri Z."/>
            <person name="LaButti K."/>
            <person name="Lipzen A."/>
            <person name="Lombard V."/>
            <person name="Magnuson J."/>
            <person name="Maillard F."/>
            <person name="Murat C."/>
            <person name="Nolan M."/>
            <person name="Ohm R.A."/>
            <person name="Pangilinan J."/>
            <person name="Pereira M.F."/>
            <person name="Perotto S."/>
            <person name="Peter M."/>
            <person name="Pfister S."/>
            <person name="Riley R."/>
            <person name="Sitrit Y."/>
            <person name="Stielow J.B."/>
            <person name="Szollosi G."/>
            <person name="Zifcakova L."/>
            <person name="Stursova M."/>
            <person name="Spatafora J.W."/>
            <person name="Tedersoo L."/>
            <person name="Vaario L.M."/>
            <person name="Yamada A."/>
            <person name="Yan M."/>
            <person name="Wang P."/>
            <person name="Xu J."/>
            <person name="Bruns T."/>
            <person name="Baldrian P."/>
            <person name="Vilgalys R."/>
            <person name="Dunand C."/>
            <person name="Henrissat B."/>
            <person name="Grigoriev I.V."/>
            <person name="Hibbett D."/>
            <person name="Nagy L.G."/>
            <person name="Martin F.M."/>
        </authorList>
    </citation>
    <scope>NUCLEOTIDE SEQUENCE</scope>
    <source>
        <strain evidence="1">UP504</strain>
    </source>
</reference>